<dbReference type="InterPro" id="IPR041542">
    <property type="entry name" value="GH43_C2"/>
</dbReference>
<evidence type="ECO:0000313" key="7">
    <source>
        <dbReference type="Proteomes" id="UP001524318"/>
    </source>
</evidence>
<evidence type="ECO:0000256" key="2">
    <source>
        <dbReference type="ARBA" id="ARBA00022801"/>
    </source>
</evidence>
<dbReference type="InterPro" id="IPR013320">
    <property type="entry name" value="ConA-like_dom_sf"/>
</dbReference>
<dbReference type="EMBL" id="JANCLV010000003">
    <property type="protein sequence ID" value="MCP8999306.1"/>
    <property type="molecule type" value="Genomic_DNA"/>
</dbReference>
<feature type="domain" description="Beta-xylosidase C-terminal Concanavalin A-like" evidence="5">
    <location>
        <begin position="306"/>
        <end position="503"/>
    </location>
</feature>
<accession>A0ABT1LQ54</accession>
<dbReference type="InterPro" id="IPR006710">
    <property type="entry name" value="Glyco_hydro_43"/>
</dbReference>
<dbReference type="InterPro" id="IPR023296">
    <property type="entry name" value="Glyco_hydro_beta-prop_sf"/>
</dbReference>
<comment type="similarity">
    <text evidence="1 4">Belongs to the glycosyl hydrolase 43 family.</text>
</comment>
<protein>
    <submittedName>
        <fullName evidence="6">Glycoside hydrolase family 43 protein</fullName>
    </submittedName>
</protein>
<keyword evidence="2 4" id="KW-0378">Hydrolase</keyword>
<evidence type="ECO:0000256" key="4">
    <source>
        <dbReference type="RuleBase" id="RU361187"/>
    </source>
</evidence>
<evidence type="ECO:0000256" key="3">
    <source>
        <dbReference type="ARBA" id="ARBA00023295"/>
    </source>
</evidence>
<evidence type="ECO:0000259" key="5">
    <source>
        <dbReference type="Pfam" id="PF17851"/>
    </source>
</evidence>
<dbReference type="RefSeq" id="WP_254748487.1">
    <property type="nucleotide sequence ID" value="NZ_JANCLV010000003.1"/>
</dbReference>
<dbReference type="SUPFAM" id="SSF75005">
    <property type="entry name" value="Arabinanase/levansucrase/invertase"/>
    <property type="match status" value="1"/>
</dbReference>
<comment type="caution">
    <text evidence="6">The sequence shown here is derived from an EMBL/GenBank/DDBJ whole genome shotgun (WGS) entry which is preliminary data.</text>
</comment>
<dbReference type="Proteomes" id="UP001524318">
    <property type="component" value="Unassembled WGS sequence"/>
</dbReference>
<dbReference type="CDD" id="cd18617">
    <property type="entry name" value="GH43_XynB-like"/>
    <property type="match status" value="1"/>
</dbReference>
<reference evidence="6 7" key="1">
    <citation type="submission" date="2022-06" db="EMBL/GenBank/DDBJ databases">
        <title>Pseudarthrobacter sp. strain RMG13 Genome sequencing and assembly.</title>
        <authorList>
            <person name="Kim I."/>
        </authorList>
    </citation>
    <scope>NUCLEOTIDE SEQUENCE [LARGE SCALE GENOMIC DNA]</scope>
    <source>
        <strain evidence="6 7">RMG13</strain>
    </source>
</reference>
<dbReference type="PANTHER" id="PTHR42812:SF12">
    <property type="entry name" value="BETA-XYLOSIDASE-RELATED"/>
    <property type="match status" value="1"/>
</dbReference>
<keyword evidence="3 4" id="KW-0326">Glycosidase</keyword>
<keyword evidence="7" id="KW-1185">Reference proteome</keyword>
<proteinExistence type="inferred from homology"/>
<dbReference type="Pfam" id="PF04616">
    <property type="entry name" value="Glyco_hydro_43"/>
    <property type="match status" value="1"/>
</dbReference>
<dbReference type="Gene3D" id="2.115.10.20">
    <property type="entry name" value="Glycosyl hydrolase domain, family 43"/>
    <property type="match status" value="1"/>
</dbReference>
<dbReference type="Gene3D" id="2.60.120.200">
    <property type="match status" value="1"/>
</dbReference>
<dbReference type="InterPro" id="IPR051795">
    <property type="entry name" value="Glycosyl_Hydrlase_43"/>
</dbReference>
<name>A0ABT1LQ54_9MICC</name>
<dbReference type="PANTHER" id="PTHR42812">
    <property type="entry name" value="BETA-XYLOSIDASE"/>
    <property type="match status" value="1"/>
</dbReference>
<dbReference type="GO" id="GO:0016787">
    <property type="term" value="F:hydrolase activity"/>
    <property type="evidence" value="ECO:0007669"/>
    <property type="project" value="UniProtKB-KW"/>
</dbReference>
<dbReference type="SUPFAM" id="SSF49899">
    <property type="entry name" value="Concanavalin A-like lectins/glucanases"/>
    <property type="match status" value="1"/>
</dbReference>
<evidence type="ECO:0000313" key="6">
    <source>
        <dbReference type="EMBL" id="MCP8999306.1"/>
    </source>
</evidence>
<sequence>MNLPNPLIPGFNPDPSIVKVGADYYLATSTFEYLPGIPVYHSTDLVTWARIGHVVDREGQLGSREVPTLGGAWAPTIRFHNGLFYVAVTDAMARGTLVFTATDPAGPWSDGLVIEGAIGIDQDLAWDEDGTAYMTYSGLDTVTGNINDHGGILQVRVDLEAGKALEEPRSVWSGTGLMFPEAPHLYKRGDYWYLMIAEGGTERGHSVSIARGTSPAGPFVGNPANPILSARSTDRPIQNTGHGDLVETPDGGWAMVLLGMRPKGMTRAFSALGRETFITTVTWEDGWPVAEPVILNPREGGFAFEDDFADAELDGGWIAVRRFPGAFASTEKDPGRLTLSSDGTGLDDARPAFLGRRQESQVETISALVDAGSPESGSGAAAGERSSGGLAVRYDEAHHYSIETDGATITARARISSIEQSWTHAAPGGPVELRIETREPERGAGLSHLSSDTIALQAVIDGETVTLAELDGRYLSAETAASFTGRVSGVFASRGTVAFDWFRSSGREPS</sequence>
<gene>
    <name evidence="6" type="ORF">NFC73_06075</name>
</gene>
<dbReference type="Pfam" id="PF17851">
    <property type="entry name" value="GH43_C2"/>
    <property type="match status" value="1"/>
</dbReference>
<evidence type="ECO:0000256" key="1">
    <source>
        <dbReference type="ARBA" id="ARBA00009865"/>
    </source>
</evidence>
<organism evidence="6 7">
    <name type="scientific">Pseudarthrobacter humi</name>
    <dbReference type="NCBI Taxonomy" id="2952523"/>
    <lineage>
        <taxon>Bacteria</taxon>
        <taxon>Bacillati</taxon>
        <taxon>Actinomycetota</taxon>
        <taxon>Actinomycetes</taxon>
        <taxon>Micrococcales</taxon>
        <taxon>Micrococcaceae</taxon>
        <taxon>Pseudarthrobacter</taxon>
    </lineage>
</organism>